<sequence>MADGDFEFYEKTRAREDLFTPMVASNVRRRPTPPQPLSVTCQRNLRVPQHASHGRFVSQMPRTENSDKGDYSSSTARCGSSIPEK</sequence>
<protein>
    <submittedName>
        <fullName evidence="2">Uncharacterized protein</fullName>
    </submittedName>
</protein>
<organism evidence="2 3">
    <name type="scientific">Heterotrigona itama</name>
    <dbReference type="NCBI Taxonomy" id="395501"/>
    <lineage>
        <taxon>Eukaryota</taxon>
        <taxon>Metazoa</taxon>
        <taxon>Ecdysozoa</taxon>
        <taxon>Arthropoda</taxon>
        <taxon>Hexapoda</taxon>
        <taxon>Insecta</taxon>
        <taxon>Pterygota</taxon>
        <taxon>Neoptera</taxon>
        <taxon>Endopterygota</taxon>
        <taxon>Hymenoptera</taxon>
        <taxon>Apocrita</taxon>
        <taxon>Aculeata</taxon>
        <taxon>Apoidea</taxon>
        <taxon>Anthophila</taxon>
        <taxon>Apidae</taxon>
        <taxon>Heterotrigona</taxon>
    </lineage>
</organism>
<evidence type="ECO:0000256" key="1">
    <source>
        <dbReference type="SAM" id="MobiDB-lite"/>
    </source>
</evidence>
<keyword evidence="3" id="KW-1185">Reference proteome</keyword>
<proteinExistence type="predicted"/>
<name>A0A6V7HB81_9HYME</name>
<dbReference type="EMBL" id="CAJDYZ010009909">
    <property type="protein sequence ID" value="CAD1477220.1"/>
    <property type="molecule type" value="Genomic_DNA"/>
</dbReference>
<gene>
    <name evidence="2" type="ORF">MHI_LOCUS716909</name>
</gene>
<dbReference type="AlphaFoldDB" id="A0A6V7HB81"/>
<accession>A0A6V7HB81</accession>
<dbReference type="Proteomes" id="UP000752696">
    <property type="component" value="Unassembled WGS sequence"/>
</dbReference>
<comment type="caution">
    <text evidence="2">The sequence shown here is derived from an EMBL/GenBank/DDBJ whole genome shotgun (WGS) entry which is preliminary data.</text>
</comment>
<evidence type="ECO:0000313" key="3">
    <source>
        <dbReference type="Proteomes" id="UP000752696"/>
    </source>
</evidence>
<feature type="region of interest" description="Disordered" evidence="1">
    <location>
        <begin position="48"/>
        <end position="85"/>
    </location>
</feature>
<reference evidence="2" key="1">
    <citation type="submission" date="2020-07" db="EMBL/GenBank/DDBJ databases">
        <authorList>
            <person name="Nazaruddin N."/>
        </authorList>
    </citation>
    <scope>NUCLEOTIDE SEQUENCE</scope>
</reference>
<evidence type="ECO:0000313" key="2">
    <source>
        <dbReference type="EMBL" id="CAD1477220.1"/>
    </source>
</evidence>